<gene>
    <name evidence="2" type="ORF">Pan181_17870</name>
</gene>
<reference evidence="2 3" key="1">
    <citation type="submission" date="2019-02" db="EMBL/GenBank/DDBJ databases">
        <title>Deep-cultivation of Planctomycetes and their phenomic and genomic characterization uncovers novel biology.</title>
        <authorList>
            <person name="Wiegand S."/>
            <person name="Jogler M."/>
            <person name="Boedeker C."/>
            <person name="Pinto D."/>
            <person name="Vollmers J."/>
            <person name="Rivas-Marin E."/>
            <person name="Kohn T."/>
            <person name="Peeters S.H."/>
            <person name="Heuer A."/>
            <person name="Rast P."/>
            <person name="Oberbeckmann S."/>
            <person name="Bunk B."/>
            <person name="Jeske O."/>
            <person name="Meyerdierks A."/>
            <person name="Storesund J.E."/>
            <person name="Kallscheuer N."/>
            <person name="Luecker S."/>
            <person name="Lage O.M."/>
            <person name="Pohl T."/>
            <person name="Merkel B.J."/>
            <person name="Hornburger P."/>
            <person name="Mueller R.-W."/>
            <person name="Bruemmer F."/>
            <person name="Labrenz M."/>
            <person name="Spormann A.M."/>
            <person name="Op den Camp H."/>
            <person name="Overmann J."/>
            <person name="Amann R."/>
            <person name="Jetten M.S.M."/>
            <person name="Mascher T."/>
            <person name="Medema M.H."/>
            <person name="Devos D.P."/>
            <person name="Kaster A.-K."/>
            <person name="Ovreas L."/>
            <person name="Rohde M."/>
            <person name="Galperin M.Y."/>
            <person name="Jogler C."/>
        </authorList>
    </citation>
    <scope>NUCLEOTIDE SEQUENCE [LARGE SCALE GENOMIC DNA]</scope>
    <source>
        <strain evidence="2 3">Pan181</strain>
    </source>
</reference>
<name>A0A518ALI5_9BACT</name>
<dbReference type="RefSeq" id="WP_145246438.1">
    <property type="nucleotide sequence ID" value="NZ_CP036278.1"/>
</dbReference>
<dbReference type="AlphaFoldDB" id="A0A518ALI5"/>
<dbReference type="Proteomes" id="UP000315750">
    <property type="component" value="Chromosome"/>
</dbReference>
<keyword evidence="1" id="KW-0812">Transmembrane</keyword>
<evidence type="ECO:0000313" key="2">
    <source>
        <dbReference type="EMBL" id="QDU55595.1"/>
    </source>
</evidence>
<feature type="transmembrane region" description="Helical" evidence="1">
    <location>
        <begin position="21"/>
        <end position="42"/>
    </location>
</feature>
<keyword evidence="1" id="KW-1133">Transmembrane helix</keyword>
<keyword evidence="3" id="KW-1185">Reference proteome</keyword>
<accession>A0A518ALI5</accession>
<keyword evidence="1" id="KW-0472">Membrane</keyword>
<evidence type="ECO:0000313" key="3">
    <source>
        <dbReference type="Proteomes" id="UP000315750"/>
    </source>
</evidence>
<sequence length="170" mass="18831">MTEQAEGKRSHALRQWVRFSLGTLLLATTFTCIAVVVGLWQIKPPKDLPQIITVLGPVTSGEKVALDYPTDDETLAAFDEALAQQPGLGGVRSASKLKDCVLIREKIADYMDATKEYYMIGKARLHHAHYRCSLYAGPDQEIRFVLVIDHQHLHMISEPAQGEALADSNS</sequence>
<organism evidence="2 3">
    <name type="scientific">Aeoliella mucimassa</name>
    <dbReference type="NCBI Taxonomy" id="2527972"/>
    <lineage>
        <taxon>Bacteria</taxon>
        <taxon>Pseudomonadati</taxon>
        <taxon>Planctomycetota</taxon>
        <taxon>Planctomycetia</taxon>
        <taxon>Pirellulales</taxon>
        <taxon>Lacipirellulaceae</taxon>
        <taxon>Aeoliella</taxon>
    </lineage>
</organism>
<dbReference type="OrthoDB" id="261685at2"/>
<dbReference type="EMBL" id="CP036278">
    <property type="protein sequence ID" value="QDU55595.1"/>
    <property type="molecule type" value="Genomic_DNA"/>
</dbReference>
<protein>
    <submittedName>
        <fullName evidence="2">Uncharacterized protein</fullName>
    </submittedName>
</protein>
<proteinExistence type="predicted"/>
<dbReference type="KEGG" id="amuc:Pan181_17870"/>
<evidence type="ECO:0000256" key="1">
    <source>
        <dbReference type="SAM" id="Phobius"/>
    </source>
</evidence>